<organism evidence="1">
    <name type="scientific">marine sediment metagenome</name>
    <dbReference type="NCBI Taxonomy" id="412755"/>
    <lineage>
        <taxon>unclassified sequences</taxon>
        <taxon>metagenomes</taxon>
        <taxon>ecological metagenomes</taxon>
    </lineage>
</organism>
<evidence type="ECO:0000313" key="1">
    <source>
        <dbReference type="EMBL" id="KKL52532.1"/>
    </source>
</evidence>
<protein>
    <submittedName>
        <fullName evidence="1">Uncharacterized protein</fullName>
    </submittedName>
</protein>
<accession>A0A0F9FN99</accession>
<name>A0A0F9FN99_9ZZZZ</name>
<comment type="caution">
    <text evidence="1">The sequence shown here is derived from an EMBL/GenBank/DDBJ whole genome shotgun (WGS) entry which is preliminary data.</text>
</comment>
<sequence>MGKLVVLIALVLCPALSAGNIDKKLPDLLHLARYGCVVRGPVWQTDHNDPRGEQRRVWTLTVWAAHQNPFDKKPTKDWKLWYSSRSKRAKALTDCDKWMEKLSRKRKASPSQ</sequence>
<dbReference type="EMBL" id="LAZR01031858">
    <property type="protein sequence ID" value="KKL52532.1"/>
    <property type="molecule type" value="Genomic_DNA"/>
</dbReference>
<reference evidence="1" key="1">
    <citation type="journal article" date="2015" name="Nature">
        <title>Complex archaea that bridge the gap between prokaryotes and eukaryotes.</title>
        <authorList>
            <person name="Spang A."/>
            <person name="Saw J.H."/>
            <person name="Jorgensen S.L."/>
            <person name="Zaremba-Niedzwiedzka K."/>
            <person name="Martijn J."/>
            <person name="Lind A.E."/>
            <person name="van Eijk R."/>
            <person name="Schleper C."/>
            <person name="Guy L."/>
            <person name="Ettema T.J."/>
        </authorList>
    </citation>
    <scope>NUCLEOTIDE SEQUENCE</scope>
</reference>
<dbReference type="AlphaFoldDB" id="A0A0F9FN99"/>
<proteinExistence type="predicted"/>
<gene>
    <name evidence="1" type="ORF">LCGC14_2284490</name>
</gene>